<proteinExistence type="predicted"/>
<reference evidence="2" key="1">
    <citation type="submission" date="2016-07" db="EMBL/GenBank/DDBJ databases">
        <authorList>
            <person name="Florea S."/>
            <person name="Webb J.S."/>
            <person name="Jaromczyk J."/>
            <person name="Schardl C.L."/>
        </authorList>
    </citation>
    <scope>NUCLEOTIDE SEQUENCE [LARGE SCALE GENOMIC DNA]</scope>
    <source>
        <strain evidence="2">CY1</strain>
    </source>
</reference>
<organism evidence="1 2">
    <name type="scientific">Paenibacillus ferrarius</name>
    <dbReference type="NCBI Taxonomy" id="1469647"/>
    <lineage>
        <taxon>Bacteria</taxon>
        <taxon>Bacillati</taxon>
        <taxon>Bacillota</taxon>
        <taxon>Bacilli</taxon>
        <taxon>Bacillales</taxon>
        <taxon>Paenibacillaceae</taxon>
        <taxon>Paenibacillus</taxon>
    </lineage>
</organism>
<gene>
    <name evidence="1" type="ORF">BC351_09415</name>
</gene>
<evidence type="ECO:0000313" key="2">
    <source>
        <dbReference type="Proteomes" id="UP000190626"/>
    </source>
</evidence>
<accession>A0A1V4HAU6</accession>
<sequence length="146" mass="14812">MGILLDEQISQNISTSGGISIPLTSTPALFGTLGLNTADAGANLRVQFSATVSLASIVSVLTPVTITIFRGVGPDAVLVYSATQSAPAVGLLEVLANSVMTITGADFQPPNPGFLVYQAFVSIPSGIAVAPTRIGPESFNAAAYSD</sequence>
<evidence type="ECO:0008006" key="3">
    <source>
        <dbReference type="Google" id="ProtNLM"/>
    </source>
</evidence>
<protein>
    <recommendedName>
        <fullName evidence="3">Exosporium leader peptide</fullName>
    </recommendedName>
</protein>
<dbReference type="Proteomes" id="UP000190626">
    <property type="component" value="Unassembled WGS sequence"/>
</dbReference>
<name>A0A1V4HAU6_9BACL</name>
<dbReference type="RefSeq" id="WP_079419246.1">
    <property type="nucleotide sequence ID" value="NZ_MBTG01000045.1"/>
</dbReference>
<keyword evidence="2" id="KW-1185">Reference proteome</keyword>
<evidence type="ECO:0000313" key="1">
    <source>
        <dbReference type="EMBL" id="OPH48660.1"/>
    </source>
</evidence>
<dbReference type="OrthoDB" id="2641610at2"/>
<comment type="caution">
    <text evidence="1">The sequence shown here is derived from an EMBL/GenBank/DDBJ whole genome shotgun (WGS) entry which is preliminary data.</text>
</comment>
<dbReference type="EMBL" id="MBTG01000045">
    <property type="protein sequence ID" value="OPH48660.1"/>
    <property type="molecule type" value="Genomic_DNA"/>
</dbReference>
<dbReference type="AlphaFoldDB" id="A0A1V4HAU6"/>
<dbReference type="STRING" id="1469647.BC351_09415"/>